<dbReference type="Pfam" id="PF02662">
    <property type="entry name" value="FlpD"/>
    <property type="match status" value="1"/>
</dbReference>
<keyword evidence="3" id="KW-0408">Iron</keyword>
<keyword evidence="7" id="KW-1185">Reference proteome</keyword>
<evidence type="ECO:0000313" key="6">
    <source>
        <dbReference type="EMBL" id="SMD08746.1"/>
    </source>
</evidence>
<evidence type="ECO:0000256" key="1">
    <source>
        <dbReference type="ARBA" id="ARBA00022723"/>
    </source>
</evidence>
<dbReference type="Proteomes" id="UP000192418">
    <property type="component" value="Unassembled WGS sequence"/>
</dbReference>
<dbReference type="AlphaFoldDB" id="A0A1W2EHC7"/>
<dbReference type="GO" id="GO:0016491">
    <property type="term" value="F:oxidoreductase activity"/>
    <property type="evidence" value="ECO:0007669"/>
    <property type="project" value="UniProtKB-KW"/>
</dbReference>
<sequence length="68" mass="7408">MKTDLFEPQIVAFMCNWCTYGAADLAGVSRMQYPSNLRIIRVMCSASVSPHHILRAFQSGADGVMVGG</sequence>
<reference evidence="6 7" key="1">
    <citation type="submission" date="2017-04" db="EMBL/GenBank/DDBJ databases">
        <authorList>
            <person name="Afonso C.L."/>
            <person name="Miller P.J."/>
            <person name="Scott M.A."/>
            <person name="Spackman E."/>
            <person name="Goraichik I."/>
            <person name="Dimitrov K.M."/>
            <person name="Suarez D.L."/>
            <person name="Swayne D.E."/>
        </authorList>
    </citation>
    <scope>NUCLEOTIDE SEQUENCE [LARGE SCALE GENOMIC DNA]</scope>
    <source>
        <strain evidence="6 7">DSM 3385</strain>
    </source>
</reference>
<dbReference type="InterPro" id="IPR003813">
    <property type="entry name" value="MvhD/FlpD"/>
</dbReference>
<evidence type="ECO:0000256" key="3">
    <source>
        <dbReference type="ARBA" id="ARBA00023004"/>
    </source>
</evidence>
<dbReference type="GO" id="GO:0051536">
    <property type="term" value="F:iron-sulfur cluster binding"/>
    <property type="evidence" value="ECO:0007669"/>
    <property type="project" value="UniProtKB-KW"/>
</dbReference>
<evidence type="ECO:0000256" key="4">
    <source>
        <dbReference type="ARBA" id="ARBA00023014"/>
    </source>
</evidence>
<evidence type="ECO:0000313" key="7">
    <source>
        <dbReference type="Proteomes" id="UP000192418"/>
    </source>
</evidence>
<evidence type="ECO:0000256" key="2">
    <source>
        <dbReference type="ARBA" id="ARBA00023002"/>
    </source>
</evidence>
<protein>
    <submittedName>
        <fullName evidence="6">F420-non-reducing hydrogenase iron-sulfur subunit</fullName>
    </submittedName>
</protein>
<feature type="domain" description="F420-non-reducing hydrogenase iron-sulfur subunit D" evidence="5">
    <location>
        <begin position="10"/>
        <end position="68"/>
    </location>
</feature>
<dbReference type="STRING" id="1121400.SAMN02746065_13112"/>
<dbReference type="EMBL" id="FWXY01000031">
    <property type="protein sequence ID" value="SMD08746.1"/>
    <property type="molecule type" value="Genomic_DNA"/>
</dbReference>
<evidence type="ECO:0000259" key="5">
    <source>
        <dbReference type="Pfam" id="PF02662"/>
    </source>
</evidence>
<organism evidence="6 7">
    <name type="scientific">Desulfocicer vacuolatum DSM 3385</name>
    <dbReference type="NCBI Taxonomy" id="1121400"/>
    <lineage>
        <taxon>Bacteria</taxon>
        <taxon>Pseudomonadati</taxon>
        <taxon>Thermodesulfobacteriota</taxon>
        <taxon>Desulfobacteria</taxon>
        <taxon>Desulfobacterales</taxon>
        <taxon>Desulfobacteraceae</taxon>
        <taxon>Desulfocicer</taxon>
    </lineage>
</organism>
<name>A0A1W2EHC7_9BACT</name>
<accession>A0A1W2EHC7</accession>
<dbReference type="GO" id="GO:0046872">
    <property type="term" value="F:metal ion binding"/>
    <property type="evidence" value="ECO:0007669"/>
    <property type="project" value="UniProtKB-KW"/>
</dbReference>
<proteinExistence type="predicted"/>
<gene>
    <name evidence="6" type="ORF">SAMN02746065_13112</name>
</gene>
<keyword evidence="4" id="KW-0411">Iron-sulfur</keyword>
<keyword evidence="2" id="KW-0560">Oxidoreductase</keyword>
<keyword evidence="1" id="KW-0479">Metal-binding</keyword>